<evidence type="ECO:0000313" key="2">
    <source>
        <dbReference type="Proteomes" id="UP000077266"/>
    </source>
</evidence>
<dbReference type="InParanoid" id="A0A165PYC7"/>
<dbReference type="Proteomes" id="UP000077266">
    <property type="component" value="Unassembled WGS sequence"/>
</dbReference>
<sequence length="172" mass="18964">MRLVFGSPPAAFALPCSTYRTLVLATSNRILHLFMLMIQLRCILCSSSLLLHCCLSSSSCSLYHCLLPLLDSDLAPVRYFVCLRFRFRLLILSHSFGLLGIGVARWRPGCSVPASSSISFLSLSLVASSLRACYCYCMYSSALCSTLLALYMSPPALLCCPFYFTPTCRLAV</sequence>
<proteinExistence type="predicted"/>
<protein>
    <submittedName>
        <fullName evidence="1">Uncharacterized protein</fullName>
    </submittedName>
</protein>
<gene>
    <name evidence="1" type="ORF">EXIGLDRAFT_374022</name>
</gene>
<reference evidence="1 2" key="1">
    <citation type="journal article" date="2016" name="Mol. Biol. Evol.">
        <title>Comparative Genomics of Early-Diverging Mushroom-Forming Fungi Provides Insights into the Origins of Lignocellulose Decay Capabilities.</title>
        <authorList>
            <person name="Nagy L.G."/>
            <person name="Riley R."/>
            <person name="Tritt A."/>
            <person name="Adam C."/>
            <person name="Daum C."/>
            <person name="Floudas D."/>
            <person name="Sun H."/>
            <person name="Yadav J.S."/>
            <person name="Pangilinan J."/>
            <person name="Larsson K.H."/>
            <person name="Matsuura K."/>
            <person name="Barry K."/>
            <person name="Labutti K."/>
            <person name="Kuo R."/>
            <person name="Ohm R.A."/>
            <person name="Bhattacharya S.S."/>
            <person name="Shirouzu T."/>
            <person name="Yoshinaga Y."/>
            <person name="Martin F.M."/>
            <person name="Grigoriev I.V."/>
            <person name="Hibbett D.S."/>
        </authorList>
    </citation>
    <scope>NUCLEOTIDE SEQUENCE [LARGE SCALE GENOMIC DNA]</scope>
    <source>
        <strain evidence="1 2">HHB12029</strain>
    </source>
</reference>
<organism evidence="1 2">
    <name type="scientific">Exidia glandulosa HHB12029</name>
    <dbReference type="NCBI Taxonomy" id="1314781"/>
    <lineage>
        <taxon>Eukaryota</taxon>
        <taxon>Fungi</taxon>
        <taxon>Dikarya</taxon>
        <taxon>Basidiomycota</taxon>
        <taxon>Agaricomycotina</taxon>
        <taxon>Agaricomycetes</taxon>
        <taxon>Auriculariales</taxon>
        <taxon>Exidiaceae</taxon>
        <taxon>Exidia</taxon>
    </lineage>
</organism>
<dbReference type="EMBL" id="KV425886">
    <property type="protein sequence ID" value="KZW02832.1"/>
    <property type="molecule type" value="Genomic_DNA"/>
</dbReference>
<keyword evidence="2" id="KW-1185">Reference proteome</keyword>
<accession>A0A165PYC7</accession>
<dbReference type="AlphaFoldDB" id="A0A165PYC7"/>
<evidence type="ECO:0000313" key="1">
    <source>
        <dbReference type="EMBL" id="KZW02832.1"/>
    </source>
</evidence>
<name>A0A165PYC7_EXIGL</name>